<dbReference type="EMBL" id="QSKW01000002">
    <property type="protein sequence ID" value="RHF00030.1"/>
    <property type="molecule type" value="Genomic_DNA"/>
</dbReference>
<organism evidence="2 3">
    <name type="scientific">Roseburia inulinivorans</name>
    <dbReference type="NCBI Taxonomy" id="360807"/>
    <lineage>
        <taxon>Bacteria</taxon>
        <taxon>Bacillati</taxon>
        <taxon>Bacillota</taxon>
        <taxon>Clostridia</taxon>
        <taxon>Lachnospirales</taxon>
        <taxon>Lachnospiraceae</taxon>
        <taxon>Roseburia</taxon>
    </lineage>
</organism>
<dbReference type="RefSeq" id="WP_118929706.1">
    <property type="nucleotide sequence ID" value="NZ_QSKW01000002.1"/>
</dbReference>
<dbReference type="InterPro" id="IPR041685">
    <property type="entry name" value="AAA_GajA/Old/RecF-like"/>
</dbReference>
<proteinExistence type="predicted"/>
<evidence type="ECO:0000313" key="3">
    <source>
        <dbReference type="Proteomes" id="UP000286271"/>
    </source>
</evidence>
<dbReference type="InterPro" id="IPR051396">
    <property type="entry name" value="Bact_Antivir_Def_Nuclease"/>
</dbReference>
<sequence>MNKIYIKQFGPVQEADIDIDKKMQVFIGTQASGKSTVCKVVYFCQKIRDYTLDFLMDGNQYFSNHKNEYYNLYLKYLTKQFMGCFGKTTHMQKFRINYIFGNKQIDITLNQDGYIRFKFDNGLKENLNSLINEAAEMFLNELNSNKINAIIDNITALALLKQQFRERLYKIFENNAEIIYIPAGRSLLATMSEQLHDFSIADMDLTMQEFINLIRNKKNKFGSKIPDMVKNYTKTVRGQINNNALDMAYDLIKSIFKADYTSENDGEKIYFDERHWVKLMYGSSGQQEVLWILMLAFNIILENQKSFVIIEEPEAHLFPIAQKDVISLISLMLNSTDSKAIITTHSPYILTSLNILLYSDKVERNSKGKRQAIINKNLRVNYKTFGAYKLESGVNESNSMENLLDEESHMISTDYIDEVSSITNIELDKLLDLYKGEVNGKVRRSGSITL</sequence>
<feature type="domain" description="Endonuclease GajA/Old nuclease/RecF-like AAA" evidence="1">
    <location>
        <begin position="2"/>
        <end position="349"/>
    </location>
</feature>
<dbReference type="Proteomes" id="UP000286271">
    <property type="component" value="Unassembled WGS sequence"/>
</dbReference>
<gene>
    <name evidence="2" type="ORF">DW707_02155</name>
</gene>
<dbReference type="SUPFAM" id="SSF52540">
    <property type="entry name" value="P-loop containing nucleoside triphosphate hydrolases"/>
    <property type="match status" value="1"/>
</dbReference>
<reference evidence="2 3" key="1">
    <citation type="submission" date="2018-08" db="EMBL/GenBank/DDBJ databases">
        <title>A genome reference for cultivated species of the human gut microbiota.</title>
        <authorList>
            <person name="Zou Y."/>
            <person name="Xue W."/>
            <person name="Luo G."/>
        </authorList>
    </citation>
    <scope>NUCLEOTIDE SEQUENCE [LARGE SCALE GENOMIC DNA]</scope>
    <source>
        <strain evidence="2 3">AM27-11</strain>
    </source>
</reference>
<evidence type="ECO:0000313" key="2">
    <source>
        <dbReference type="EMBL" id="RHF00030.1"/>
    </source>
</evidence>
<dbReference type="PANTHER" id="PTHR43581:SF4">
    <property type="entry name" value="ATP_GTP PHOSPHATASE"/>
    <property type="match status" value="1"/>
</dbReference>
<evidence type="ECO:0000259" key="1">
    <source>
        <dbReference type="Pfam" id="PF13175"/>
    </source>
</evidence>
<name>A0A3R6J6C8_9FIRM</name>
<accession>A0A3R6J6C8</accession>
<dbReference type="Pfam" id="PF13175">
    <property type="entry name" value="AAA_15"/>
    <property type="match status" value="1"/>
</dbReference>
<dbReference type="Gene3D" id="3.40.50.300">
    <property type="entry name" value="P-loop containing nucleotide triphosphate hydrolases"/>
    <property type="match status" value="1"/>
</dbReference>
<dbReference type="AlphaFoldDB" id="A0A3R6J6C8"/>
<protein>
    <recommendedName>
        <fullName evidence="1">Endonuclease GajA/Old nuclease/RecF-like AAA domain-containing protein</fullName>
    </recommendedName>
</protein>
<dbReference type="PANTHER" id="PTHR43581">
    <property type="entry name" value="ATP/GTP PHOSPHATASE"/>
    <property type="match status" value="1"/>
</dbReference>
<dbReference type="InterPro" id="IPR027417">
    <property type="entry name" value="P-loop_NTPase"/>
</dbReference>
<comment type="caution">
    <text evidence="2">The sequence shown here is derived from an EMBL/GenBank/DDBJ whole genome shotgun (WGS) entry which is preliminary data.</text>
</comment>